<dbReference type="PaxDb" id="67767-A0A0J7KAQ7"/>
<organism evidence="2 3">
    <name type="scientific">Lasius niger</name>
    <name type="common">Black garden ant</name>
    <dbReference type="NCBI Taxonomy" id="67767"/>
    <lineage>
        <taxon>Eukaryota</taxon>
        <taxon>Metazoa</taxon>
        <taxon>Ecdysozoa</taxon>
        <taxon>Arthropoda</taxon>
        <taxon>Hexapoda</taxon>
        <taxon>Insecta</taxon>
        <taxon>Pterygota</taxon>
        <taxon>Neoptera</taxon>
        <taxon>Endopterygota</taxon>
        <taxon>Hymenoptera</taxon>
        <taxon>Apocrita</taxon>
        <taxon>Aculeata</taxon>
        <taxon>Formicoidea</taxon>
        <taxon>Formicidae</taxon>
        <taxon>Formicinae</taxon>
        <taxon>Lasius</taxon>
        <taxon>Lasius</taxon>
    </lineage>
</organism>
<protein>
    <submittedName>
        <fullName evidence="2">Uncharacterized protein</fullName>
    </submittedName>
</protein>
<evidence type="ECO:0000313" key="2">
    <source>
        <dbReference type="EMBL" id="KMQ87488.1"/>
    </source>
</evidence>
<accession>A0A0J7KAQ7</accession>
<name>A0A0J7KAQ7_LASNI</name>
<comment type="caution">
    <text evidence="2">The sequence shown here is derived from an EMBL/GenBank/DDBJ whole genome shotgun (WGS) entry which is preliminary data.</text>
</comment>
<dbReference type="EMBL" id="LBMM01010401">
    <property type="protein sequence ID" value="KMQ87488.1"/>
    <property type="molecule type" value="Genomic_DNA"/>
</dbReference>
<sequence>MKMREEEIKCGKSSQEEEKKRDNEIKAEEKIRKEKVREKEEKGERKRKKNKRNEGGDKGRKEKKLWKVAFRNVAKMRNKNKKF</sequence>
<keyword evidence="3" id="KW-1185">Reference proteome</keyword>
<proteinExistence type="predicted"/>
<gene>
    <name evidence="2" type="ORF">RF55_13214</name>
</gene>
<feature type="compositionally biased region" description="Basic and acidic residues" evidence="1">
    <location>
        <begin position="1"/>
        <end position="44"/>
    </location>
</feature>
<dbReference type="AlphaFoldDB" id="A0A0J7KAQ7"/>
<reference evidence="2 3" key="1">
    <citation type="submission" date="2015-04" db="EMBL/GenBank/DDBJ databases">
        <title>Lasius niger genome sequencing.</title>
        <authorList>
            <person name="Konorov E.A."/>
            <person name="Nikitin M.A."/>
            <person name="Kirill M.V."/>
            <person name="Chang P."/>
        </authorList>
    </citation>
    <scope>NUCLEOTIDE SEQUENCE [LARGE SCALE GENOMIC DNA]</scope>
    <source>
        <tissue evidence="2">Whole</tissue>
    </source>
</reference>
<evidence type="ECO:0000313" key="3">
    <source>
        <dbReference type="Proteomes" id="UP000036403"/>
    </source>
</evidence>
<dbReference type="Proteomes" id="UP000036403">
    <property type="component" value="Unassembled WGS sequence"/>
</dbReference>
<feature type="region of interest" description="Disordered" evidence="1">
    <location>
        <begin position="1"/>
        <end position="66"/>
    </location>
</feature>
<evidence type="ECO:0000256" key="1">
    <source>
        <dbReference type="SAM" id="MobiDB-lite"/>
    </source>
</evidence>